<dbReference type="Proteomes" id="UP000244334">
    <property type="component" value="Unassembled WGS sequence"/>
</dbReference>
<accession>A0A328TJG5</accession>
<evidence type="ECO:0000313" key="2">
    <source>
        <dbReference type="Proteomes" id="UP000244334"/>
    </source>
</evidence>
<gene>
    <name evidence="1" type="ORF">ACZ87_03782</name>
</gene>
<feature type="non-terminal residue" evidence="1">
    <location>
        <position position="1"/>
    </location>
</feature>
<keyword evidence="2" id="KW-1185">Reference proteome</keyword>
<proteinExistence type="predicted"/>
<dbReference type="AlphaFoldDB" id="A0A328TJG5"/>
<organism evidence="1 2">
    <name type="scientific">Candidatus Erwinia dacicola</name>
    <dbReference type="NCBI Taxonomy" id="252393"/>
    <lineage>
        <taxon>Bacteria</taxon>
        <taxon>Pseudomonadati</taxon>
        <taxon>Pseudomonadota</taxon>
        <taxon>Gammaproteobacteria</taxon>
        <taxon>Enterobacterales</taxon>
        <taxon>Erwiniaceae</taxon>
        <taxon>Erwinia</taxon>
    </lineage>
</organism>
<sequence>ISDTSGVVDYELTAPTANVVPEVSEKTVQWIRPGTITVDELK</sequence>
<dbReference type="EMBL" id="LJAM02000777">
    <property type="protein sequence ID" value="RAP69432.1"/>
    <property type="molecule type" value="Genomic_DNA"/>
</dbReference>
<protein>
    <submittedName>
        <fullName evidence="1">Baseplate J-like domain protein</fullName>
    </submittedName>
</protein>
<reference evidence="1" key="1">
    <citation type="submission" date="2018-04" db="EMBL/GenBank/DDBJ databases">
        <title>Genomes of the Obligate Erwinia dacicola and Facultative Enterobacter sp. OLF Endosymbionts of the Olive Fruit fly, Bactrocera oleae.</title>
        <authorList>
            <person name="Estes A.M."/>
            <person name="Hearn D.J."/>
            <person name="Agarwal S."/>
            <person name="Pierson E.A."/>
            <person name="Dunning-Hotopp J.C."/>
        </authorList>
    </citation>
    <scope>NUCLEOTIDE SEQUENCE [LARGE SCALE GENOMIC DNA]</scope>
    <source>
        <strain evidence="1">Oroville</strain>
    </source>
</reference>
<name>A0A328TJG5_9GAMM</name>
<evidence type="ECO:0000313" key="1">
    <source>
        <dbReference type="EMBL" id="RAP69432.1"/>
    </source>
</evidence>
<comment type="caution">
    <text evidence="1">The sequence shown here is derived from an EMBL/GenBank/DDBJ whole genome shotgun (WGS) entry which is preliminary data.</text>
</comment>